<dbReference type="InterPro" id="IPR007325">
    <property type="entry name" value="KFase/CYL"/>
</dbReference>
<name>A0A0K2GCQ4_NITMO</name>
<dbReference type="AlphaFoldDB" id="A0A0K2GCQ4"/>
<dbReference type="KEGG" id="nmv:NITMOv2_2228"/>
<dbReference type="InterPro" id="IPR037175">
    <property type="entry name" value="KFase_sf"/>
</dbReference>
<dbReference type="SUPFAM" id="SSF102198">
    <property type="entry name" value="Putative cyclase"/>
    <property type="match status" value="1"/>
</dbReference>
<dbReference type="PANTHER" id="PTHR31118:SF12">
    <property type="entry name" value="CYCLASE-LIKE PROTEIN 2"/>
    <property type="match status" value="1"/>
</dbReference>
<dbReference type="Proteomes" id="UP000069205">
    <property type="component" value="Chromosome"/>
</dbReference>
<gene>
    <name evidence="1" type="ORF">NITMOv2_2228</name>
</gene>
<evidence type="ECO:0000313" key="2">
    <source>
        <dbReference type="Proteomes" id="UP000069205"/>
    </source>
</evidence>
<dbReference type="Pfam" id="PF04199">
    <property type="entry name" value="Cyclase"/>
    <property type="match status" value="1"/>
</dbReference>
<sequence length="276" mass="29983">MSGLVAAQREPLPAVLPAVLLLIVSGCAAGADPIAWRDIVAVDLTHPFAADTVVWPTEHDFRLVRQQAGDTAGGYYYASNRIEMPEHGGTHIDAPIHFSKGAPTLDQVPLDRLMGPAVHIDVSGPCAADRDYRVTVDDLERWEAAHGRIPNGTIVLLETGFARFWPDRKAYLGTERRGREGVAELHFPGLHEEAAHWLVRERRVKAVGIDTASIDYGQSTGFEAHVVLLSHHVPVFENLADLRRLPASGFDVVALPMRIAGGTGGPLRMVALLPAR</sequence>
<dbReference type="GO" id="GO:0019441">
    <property type="term" value="P:L-tryptophan catabolic process to kynurenine"/>
    <property type="evidence" value="ECO:0007669"/>
    <property type="project" value="InterPro"/>
</dbReference>
<dbReference type="PANTHER" id="PTHR31118">
    <property type="entry name" value="CYCLASE-LIKE PROTEIN 2"/>
    <property type="match status" value="1"/>
</dbReference>
<organism evidence="1 2">
    <name type="scientific">Nitrospira moscoviensis</name>
    <dbReference type="NCBI Taxonomy" id="42253"/>
    <lineage>
        <taxon>Bacteria</taxon>
        <taxon>Pseudomonadati</taxon>
        <taxon>Nitrospirota</taxon>
        <taxon>Nitrospiria</taxon>
        <taxon>Nitrospirales</taxon>
        <taxon>Nitrospiraceae</taxon>
        <taxon>Nitrospira</taxon>
    </lineage>
</organism>
<evidence type="ECO:0000313" key="1">
    <source>
        <dbReference type="EMBL" id="ALA58644.1"/>
    </source>
</evidence>
<proteinExistence type="predicted"/>
<reference evidence="1 2" key="1">
    <citation type="journal article" date="2015" name="Proc. Natl. Acad. Sci. U.S.A.">
        <title>Expanded metabolic versatility of ubiquitous nitrite-oxidizing bacteria from the genus Nitrospira.</title>
        <authorList>
            <person name="Koch H."/>
            <person name="Lucker S."/>
            <person name="Albertsen M."/>
            <person name="Kitzinger K."/>
            <person name="Herbold C."/>
            <person name="Spieck E."/>
            <person name="Nielsen P.H."/>
            <person name="Wagner M."/>
            <person name="Daims H."/>
        </authorList>
    </citation>
    <scope>NUCLEOTIDE SEQUENCE [LARGE SCALE GENOMIC DNA]</scope>
    <source>
        <strain evidence="1 2">NSP M-1</strain>
    </source>
</reference>
<dbReference type="STRING" id="42253.NITMOv2_2228"/>
<dbReference type="Gene3D" id="3.50.30.50">
    <property type="entry name" value="Putative cyclase"/>
    <property type="match status" value="1"/>
</dbReference>
<dbReference type="EMBL" id="CP011801">
    <property type="protein sequence ID" value="ALA58644.1"/>
    <property type="molecule type" value="Genomic_DNA"/>
</dbReference>
<protein>
    <submittedName>
        <fullName evidence="1">Putative cyclase</fullName>
    </submittedName>
</protein>
<accession>A0A0K2GCQ4</accession>
<dbReference type="PATRIC" id="fig|42253.5.peg.2194"/>
<keyword evidence="2" id="KW-1185">Reference proteome</keyword>
<dbReference type="GO" id="GO:0004061">
    <property type="term" value="F:arylformamidase activity"/>
    <property type="evidence" value="ECO:0007669"/>
    <property type="project" value="InterPro"/>
</dbReference>